<protein>
    <submittedName>
        <fullName evidence="9">TRAP transporter, DctM subunit</fullName>
    </submittedName>
</protein>
<dbReference type="GO" id="GO:0022857">
    <property type="term" value="F:transmembrane transporter activity"/>
    <property type="evidence" value="ECO:0007669"/>
    <property type="project" value="TreeGrafter"/>
</dbReference>
<evidence type="ECO:0000256" key="7">
    <source>
        <dbReference type="SAM" id="Phobius"/>
    </source>
</evidence>
<evidence type="ECO:0000256" key="5">
    <source>
        <dbReference type="ARBA" id="ARBA00022989"/>
    </source>
</evidence>
<evidence type="ECO:0000313" key="10">
    <source>
        <dbReference type="Proteomes" id="UP000192569"/>
    </source>
</evidence>
<organism evidence="9 10">
    <name type="scientific">Thermanaeromonas toyohensis ToBE</name>
    <dbReference type="NCBI Taxonomy" id="698762"/>
    <lineage>
        <taxon>Bacteria</taxon>
        <taxon>Bacillati</taxon>
        <taxon>Bacillota</taxon>
        <taxon>Clostridia</taxon>
        <taxon>Neomoorellales</taxon>
        <taxon>Neomoorellaceae</taxon>
        <taxon>Thermanaeromonas</taxon>
    </lineage>
</organism>
<keyword evidence="6 7" id="KW-0472">Membrane</keyword>
<keyword evidence="3" id="KW-0997">Cell inner membrane</keyword>
<evidence type="ECO:0000256" key="2">
    <source>
        <dbReference type="ARBA" id="ARBA00022475"/>
    </source>
</evidence>
<dbReference type="InterPro" id="IPR010656">
    <property type="entry name" value="DctM"/>
</dbReference>
<feature type="transmembrane region" description="Helical" evidence="7">
    <location>
        <begin position="398"/>
        <end position="419"/>
    </location>
</feature>
<dbReference type="NCBIfam" id="TIGR00786">
    <property type="entry name" value="dctM"/>
    <property type="match status" value="1"/>
</dbReference>
<keyword evidence="2" id="KW-1003">Cell membrane</keyword>
<dbReference type="InterPro" id="IPR004681">
    <property type="entry name" value="TRAP_DctM"/>
</dbReference>
<dbReference type="Proteomes" id="UP000192569">
    <property type="component" value="Chromosome I"/>
</dbReference>
<evidence type="ECO:0000256" key="1">
    <source>
        <dbReference type="ARBA" id="ARBA00004429"/>
    </source>
</evidence>
<feature type="transmembrane region" description="Helical" evidence="7">
    <location>
        <begin position="240"/>
        <end position="258"/>
    </location>
</feature>
<sequence length="425" mass="45211">MLAIFLLSLFGFLLVGVPIGFSLALTAIVLMIVKGTLAPSTIAQYFMYGVDNFPLMAIPFFMLAGEIMTVGGLSQRIVNFAKALIGHIKGGLGYVSVLACMIFAGVSGTAVADTSAIGSIMLPVMEKEGYDKGKSTALICAAGCIGPIIPPSLPMILYGVIAGVSVTKLFLGGIFPGVVIGLALMAHWYFIARKSNYPTTERTSFREFLMATKDAFWALIMPLIILGGIISGVFTPTEAGVIAVVYAFVVSGLVYRELKLRDLPKALTEAAIGTAIVIFVCGAATVAGYYITVARIPYLLGEMVKTLASTQFGVLVIINILLLLVGMVMDLTPALLILGPILVPLAKSFGIDPVYLGVIMTVNLAIGLLTPPVGSVLYVGCRLGRLNIVELSKHLYPFVFTMVVVLFILLFIPKAVMWIPSLISR</sequence>
<feature type="transmembrane region" description="Helical" evidence="7">
    <location>
        <begin position="136"/>
        <end position="157"/>
    </location>
</feature>
<keyword evidence="4 7" id="KW-0812">Transmembrane</keyword>
<feature type="domain" description="TRAP C4-dicarboxylate transport system permease DctM subunit" evidence="8">
    <location>
        <begin position="6"/>
        <end position="414"/>
    </location>
</feature>
<proteinExistence type="predicted"/>
<feature type="transmembrane region" description="Helical" evidence="7">
    <location>
        <begin position="354"/>
        <end position="378"/>
    </location>
</feature>
<gene>
    <name evidence="9" type="ORF">SAMN00808754_2666</name>
</gene>
<evidence type="ECO:0000259" key="8">
    <source>
        <dbReference type="Pfam" id="PF06808"/>
    </source>
</evidence>
<dbReference type="PIRSF" id="PIRSF006066">
    <property type="entry name" value="HI0050"/>
    <property type="match status" value="1"/>
</dbReference>
<reference evidence="9 10" key="1">
    <citation type="submission" date="2017-04" db="EMBL/GenBank/DDBJ databases">
        <authorList>
            <person name="Afonso C.L."/>
            <person name="Miller P.J."/>
            <person name="Scott M.A."/>
            <person name="Spackman E."/>
            <person name="Goraichik I."/>
            <person name="Dimitrov K.M."/>
            <person name="Suarez D.L."/>
            <person name="Swayne D.E."/>
        </authorList>
    </citation>
    <scope>NUCLEOTIDE SEQUENCE [LARGE SCALE GENOMIC DNA]</scope>
    <source>
        <strain evidence="9 10">ToBE</strain>
    </source>
</reference>
<evidence type="ECO:0000256" key="4">
    <source>
        <dbReference type="ARBA" id="ARBA00022692"/>
    </source>
</evidence>
<dbReference type="EMBL" id="LT838272">
    <property type="protein sequence ID" value="SMB98983.1"/>
    <property type="molecule type" value="Genomic_DNA"/>
</dbReference>
<dbReference type="PANTHER" id="PTHR33362:SF4">
    <property type="entry name" value="2,3-DIKETO-L-GULONATE TRAP TRANSPORTER LARGE PERMEASE PROTEIN YIAN"/>
    <property type="match status" value="1"/>
</dbReference>
<feature type="transmembrane region" description="Helical" evidence="7">
    <location>
        <begin position="312"/>
        <end position="342"/>
    </location>
</feature>
<feature type="transmembrane region" description="Helical" evidence="7">
    <location>
        <begin position="169"/>
        <end position="192"/>
    </location>
</feature>
<dbReference type="OrthoDB" id="9772674at2"/>
<dbReference type="GO" id="GO:0005886">
    <property type="term" value="C:plasma membrane"/>
    <property type="evidence" value="ECO:0007669"/>
    <property type="project" value="UniProtKB-SubCell"/>
</dbReference>
<evidence type="ECO:0000313" key="9">
    <source>
        <dbReference type="EMBL" id="SMB98983.1"/>
    </source>
</evidence>
<keyword evidence="5 7" id="KW-1133">Transmembrane helix</keyword>
<dbReference type="AlphaFoldDB" id="A0A1W1W0E6"/>
<dbReference type="RefSeq" id="WP_084666371.1">
    <property type="nucleotide sequence ID" value="NZ_LT838272.1"/>
</dbReference>
<name>A0A1W1W0E6_9FIRM</name>
<feature type="transmembrane region" description="Helical" evidence="7">
    <location>
        <begin position="53"/>
        <end position="74"/>
    </location>
</feature>
<feature type="transmembrane region" description="Helical" evidence="7">
    <location>
        <begin position="270"/>
        <end position="292"/>
    </location>
</feature>
<feature type="transmembrane region" description="Helical" evidence="7">
    <location>
        <begin position="6"/>
        <end position="33"/>
    </location>
</feature>
<evidence type="ECO:0000256" key="3">
    <source>
        <dbReference type="ARBA" id="ARBA00022519"/>
    </source>
</evidence>
<feature type="transmembrane region" description="Helical" evidence="7">
    <location>
        <begin position="215"/>
        <end position="234"/>
    </location>
</feature>
<dbReference type="PANTHER" id="PTHR33362">
    <property type="entry name" value="SIALIC ACID TRAP TRANSPORTER PERMEASE PROTEIN SIAT-RELATED"/>
    <property type="match status" value="1"/>
</dbReference>
<accession>A0A1W1W0E6</accession>
<evidence type="ECO:0000256" key="6">
    <source>
        <dbReference type="ARBA" id="ARBA00023136"/>
    </source>
</evidence>
<feature type="transmembrane region" description="Helical" evidence="7">
    <location>
        <begin position="94"/>
        <end position="124"/>
    </location>
</feature>
<dbReference type="Pfam" id="PF06808">
    <property type="entry name" value="DctM"/>
    <property type="match status" value="1"/>
</dbReference>
<dbReference type="STRING" id="698762.SAMN00808754_2666"/>
<keyword evidence="10" id="KW-1185">Reference proteome</keyword>
<comment type="subcellular location">
    <subcellularLocation>
        <location evidence="1">Cell inner membrane</location>
        <topology evidence="1">Multi-pass membrane protein</topology>
    </subcellularLocation>
</comment>